<name>A0A8S1UP92_9CILI</name>
<feature type="domain" description="TLDc" evidence="2">
    <location>
        <begin position="605"/>
        <end position="781"/>
    </location>
</feature>
<evidence type="ECO:0000259" key="2">
    <source>
        <dbReference type="Pfam" id="PF07534"/>
    </source>
</evidence>
<dbReference type="Proteomes" id="UP000689195">
    <property type="component" value="Unassembled WGS sequence"/>
</dbReference>
<dbReference type="Pfam" id="PF07534">
    <property type="entry name" value="TLD"/>
    <property type="match status" value="1"/>
</dbReference>
<organism evidence="3 4">
    <name type="scientific">Paramecium pentaurelia</name>
    <dbReference type="NCBI Taxonomy" id="43138"/>
    <lineage>
        <taxon>Eukaryota</taxon>
        <taxon>Sar</taxon>
        <taxon>Alveolata</taxon>
        <taxon>Ciliophora</taxon>
        <taxon>Intramacronucleata</taxon>
        <taxon>Oligohymenophorea</taxon>
        <taxon>Peniculida</taxon>
        <taxon>Parameciidae</taxon>
        <taxon>Paramecium</taxon>
    </lineage>
</organism>
<dbReference type="EMBL" id="CAJJDO010000043">
    <property type="protein sequence ID" value="CAD8165549.1"/>
    <property type="molecule type" value="Genomic_DNA"/>
</dbReference>
<gene>
    <name evidence="3" type="ORF">PPENT_87.1.T0430003</name>
</gene>
<dbReference type="AlphaFoldDB" id="A0A8S1UP92"/>
<keyword evidence="1" id="KW-0175">Coiled coil</keyword>
<evidence type="ECO:0000256" key="1">
    <source>
        <dbReference type="SAM" id="Coils"/>
    </source>
</evidence>
<feature type="coiled-coil region" evidence="1">
    <location>
        <begin position="471"/>
        <end position="580"/>
    </location>
</feature>
<protein>
    <recommendedName>
        <fullName evidence="2">TLDc domain-containing protein</fullName>
    </recommendedName>
</protein>
<evidence type="ECO:0000313" key="4">
    <source>
        <dbReference type="Proteomes" id="UP000689195"/>
    </source>
</evidence>
<evidence type="ECO:0000313" key="3">
    <source>
        <dbReference type="EMBL" id="CAD8165549.1"/>
    </source>
</evidence>
<feature type="coiled-coil region" evidence="1">
    <location>
        <begin position="53"/>
        <end position="80"/>
    </location>
</feature>
<accession>A0A8S1UP92</accession>
<dbReference type="InterPro" id="IPR006571">
    <property type="entry name" value="TLDc_dom"/>
</dbReference>
<proteinExistence type="predicted"/>
<keyword evidence="4" id="KW-1185">Reference proteome</keyword>
<comment type="caution">
    <text evidence="3">The sequence shown here is derived from an EMBL/GenBank/DDBJ whole genome shotgun (WGS) entry which is preliminary data.</text>
</comment>
<reference evidence="3" key="1">
    <citation type="submission" date="2021-01" db="EMBL/GenBank/DDBJ databases">
        <authorList>
            <consortium name="Genoscope - CEA"/>
            <person name="William W."/>
        </authorList>
    </citation>
    <scope>NUCLEOTIDE SEQUENCE</scope>
</reference>
<dbReference type="OrthoDB" id="5953547at2759"/>
<sequence length="784" mass="93113">MNIITSQIQQQQSENEDMVCKIHKREIIAIELESSEKSQLQYLCCNCLVEKMNNNKISTIEQTKDRIQSLKSQRQENKIKEIQIRLDYFKNILDQIMEFKCNLENSLEKIYSQIKAQIFVIQKEKQSFLENPSIQNNFQEDVKSLSKFLLIETYENNLQTFQDNSFIDEIFKQFELLFNNSVYFQTIDTFKAAKQKIQEINENTKIQLNTLQNKNNQKTPSLNRICATHNKEIIMIDIDSKNKKIEDRFVCVDCISNHPQQQYRTIEEVNQQWNHTNKQLEQIIYDLKIKRIIINNLMKLISIQDLSPEELIQNINYLIQKDKENRIEDSNIQYMKSKDQLFQKEIENRLENLKQHDQLDIQESINILRDIQNENLIKGIFLLSQQILEGTKVNQEQLIMKQELDELINSSKQIYCQMSLFNQAIHTFQEHLSKIKAFNNRMKSFPNHVNLTNLQKLFNEYTNKFENDFQNFKKFNEIEILENNLETLQQDYKKLQLEKNQLMEALENDYKIFIQDQNKIIDELKLVVKDIESKFEEKEQQLNVKLKEEKNNNDQYQKKLDELQIQNQHQIQELNQKLGEQDKIILKYQLELEKLIYIDQIINLKPKLASDDFWLTLFFQIQSKCRKTIKSTNLIYLGTRDGLNSNSFWDKVNGKINLLMIFKSKSEFIFGGYTPCKQIKNDGGQYIADDTLASFIFSQTKNQIYHLKPDRKQYAMWQQTSYGPVFGTQNGNDILIRQDFQAGSSSLGYNYDCSQFKIENISTHLFGQSTPNIVECEIYEIQFV</sequence>